<comment type="subcellular location">
    <subcellularLocation>
        <location evidence="1">Cell membrane</location>
        <topology evidence="1">Multi-pass membrane protein</topology>
    </subcellularLocation>
</comment>
<accession>A0A0G1C3C9</accession>
<dbReference type="InterPro" id="IPR040690">
    <property type="entry name" value="FtsX_ECD"/>
</dbReference>
<dbReference type="GO" id="GO:0005886">
    <property type="term" value="C:plasma membrane"/>
    <property type="evidence" value="ECO:0007669"/>
    <property type="project" value="UniProtKB-SubCell"/>
</dbReference>
<feature type="transmembrane region" description="Helical" evidence="11">
    <location>
        <begin position="265"/>
        <end position="290"/>
    </location>
</feature>
<evidence type="ECO:0000256" key="7">
    <source>
        <dbReference type="ARBA" id="ARBA00022989"/>
    </source>
</evidence>
<comment type="caution">
    <text evidence="14">The sequence shown here is derived from an EMBL/GenBank/DDBJ whole genome shotgun (WGS) entry which is preliminary data.</text>
</comment>
<organism evidence="14 15">
    <name type="scientific">candidate division CPR1 bacterium GW2011_GWA2_42_17</name>
    <dbReference type="NCBI Taxonomy" id="1618341"/>
    <lineage>
        <taxon>Bacteria</taxon>
        <taxon>candidate division CPR1</taxon>
    </lineage>
</organism>
<keyword evidence="8 10" id="KW-0472">Membrane</keyword>
<keyword evidence="6 11" id="KW-0812">Transmembrane</keyword>
<feature type="transmembrane region" description="Helical" evidence="11">
    <location>
        <begin position="171"/>
        <end position="200"/>
    </location>
</feature>
<dbReference type="EMBL" id="LCCZ01000011">
    <property type="protein sequence ID" value="KKS44148.1"/>
    <property type="molecule type" value="Genomic_DNA"/>
</dbReference>
<feature type="domain" description="ABC3 transporter permease C-terminal" evidence="12">
    <location>
        <begin position="175"/>
        <end position="292"/>
    </location>
</feature>
<dbReference type="PANTHER" id="PTHR47755">
    <property type="entry name" value="CELL DIVISION PROTEIN FTSX"/>
    <property type="match status" value="1"/>
</dbReference>
<evidence type="ECO:0000256" key="1">
    <source>
        <dbReference type="ARBA" id="ARBA00004651"/>
    </source>
</evidence>
<gene>
    <name evidence="14" type="ORF">UV05_C0011G0039</name>
</gene>
<protein>
    <recommendedName>
        <fullName evidence="3 10">Cell division protein FtsX</fullName>
    </recommendedName>
</protein>
<evidence type="ECO:0000259" key="12">
    <source>
        <dbReference type="Pfam" id="PF02687"/>
    </source>
</evidence>
<dbReference type="Proteomes" id="UP000034875">
    <property type="component" value="Unassembled WGS sequence"/>
</dbReference>
<keyword evidence="9 10" id="KW-0131">Cell cycle</keyword>
<evidence type="ECO:0000313" key="14">
    <source>
        <dbReference type="EMBL" id="KKS44148.1"/>
    </source>
</evidence>
<feature type="transmembrane region" description="Helical" evidence="11">
    <location>
        <begin position="23"/>
        <end position="47"/>
    </location>
</feature>
<evidence type="ECO:0000313" key="15">
    <source>
        <dbReference type="Proteomes" id="UP000034875"/>
    </source>
</evidence>
<feature type="domain" description="FtsX extracellular" evidence="13">
    <location>
        <begin position="61"/>
        <end position="152"/>
    </location>
</feature>
<reference evidence="14 15" key="1">
    <citation type="journal article" date="2015" name="Nature">
        <title>rRNA introns, odd ribosomes, and small enigmatic genomes across a large radiation of phyla.</title>
        <authorList>
            <person name="Brown C.T."/>
            <person name="Hug L.A."/>
            <person name="Thomas B.C."/>
            <person name="Sharon I."/>
            <person name="Castelle C.J."/>
            <person name="Singh A."/>
            <person name="Wilkins M.J."/>
            <person name="Williams K.H."/>
            <person name="Banfield J.F."/>
        </authorList>
    </citation>
    <scope>NUCLEOTIDE SEQUENCE [LARGE SCALE GENOMIC DNA]</scope>
</reference>
<dbReference type="Pfam" id="PF18075">
    <property type="entry name" value="FtsX_ECD"/>
    <property type="match status" value="1"/>
</dbReference>
<evidence type="ECO:0000256" key="4">
    <source>
        <dbReference type="ARBA" id="ARBA00022475"/>
    </source>
</evidence>
<keyword evidence="7 11" id="KW-1133">Transmembrane helix</keyword>
<proteinExistence type="inferred from homology"/>
<dbReference type="PANTHER" id="PTHR47755:SF1">
    <property type="entry name" value="CELL DIVISION PROTEIN FTSX"/>
    <property type="match status" value="1"/>
</dbReference>
<dbReference type="AlphaFoldDB" id="A0A0G1C3C9"/>
<evidence type="ECO:0000256" key="2">
    <source>
        <dbReference type="ARBA" id="ARBA00007379"/>
    </source>
</evidence>
<evidence type="ECO:0000256" key="6">
    <source>
        <dbReference type="ARBA" id="ARBA00022692"/>
    </source>
</evidence>
<sequence>MPFLITFSRIIKSTLQHLTRSPYHTLAAVMVMTLTFFATSLFVLVAFGSNAILKYFENKPQVTAFFKDQTSEDYILQLKGQLEQTGQATTVKYISQNEALSLYKKQNSQDPELLEFVTADILPASLEVSAVKLEYLSDLANTLAADSRVEKVIYQKDVVESLQSWALRIRVAGFALIGFLALISVLIVLVIISMNIATFGKEIEVMRLVGATSWYVRWPFILDGAIYGFLSATISTVLLVILLPRLSQYASDLIRGIEIMPQGPIFLIQIWGGTVAAAVLLGVLGSLMAVRKHLRV</sequence>
<evidence type="ECO:0000259" key="13">
    <source>
        <dbReference type="Pfam" id="PF18075"/>
    </source>
</evidence>
<dbReference type="InterPro" id="IPR004513">
    <property type="entry name" value="FtsX"/>
</dbReference>
<comment type="similarity">
    <text evidence="2 10">Belongs to the ABC-4 integral membrane protein family. FtsX subfamily.</text>
</comment>
<evidence type="ECO:0000256" key="9">
    <source>
        <dbReference type="ARBA" id="ARBA00023306"/>
    </source>
</evidence>
<dbReference type="InterPro" id="IPR003838">
    <property type="entry name" value="ABC3_permease_C"/>
</dbReference>
<name>A0A0G1C3C9_9BACT</name>
<dbReference type="Gene3D" id="3.30.70.3040">
    <property type="match status" value="1"/>
</dbReference>
<keyword evidence="4 10" id="KW-1003">Cell membrane</keyword>
<evidence type="ECO:0000256" key="11">
    <source>
        <dbReference type="SAM" id="Phobius"/>
    </source>
</evidence>
<dbReference type="Pfam" id="PF02687">
    <property type="entry name" value="FtsX"/>
    <property type="match status" value="1"/>
</dbReference>
<evidence type="ECO:0000256" key="8">
    <source>
        <dbReference type="ARBA" id="ARBA00023136"/>
    </source>
</evidence>
<keyword evidence="5 10" id="KW-0132">Cell division</keyword>
<evidence type="ECO:0000256" key="3">
    <source>
        <dbReference type="ARBA" id="ARBA00021907"/>
    </source>
</evidence>
<dbReference type="GO" id="GO:0051301">
    <property type="term" value="P:cell division"/>
    <property type="evidence" value="ECO:0007669"/>
    <property type="project" value="UniProtKB-KW"/>
</dbReference>
<feature type="transmembrane region" description="Helical" evidence="11">
    <location>
        <begin position="220"/>
        <end position="244"/>
    </location>
</feature>
<evidence type="ECO:0000256" key="10">
    <source>
        <dbReference type="PIRNR" id="PIRNR003097"/>
    </source>
</evidence>
<evidence type="ECO:0000256" key="5">
    <source>
        <dbReference type="ARBA" id="ARBA00022618"/>
    </source>
</evidence>
<dbReference type="PIRSF" id="PIRSF003097">
    <property type="entry name" value="FtsX"/>
    <property type="match status" value="1"/>
</dbReference>